<accession>A0AAW0J6B0</accession>
<proteinExistence type="predicted"/>
<name>A0AAW0J6B0_MYOGA</name>
<dbReference type="EMBL" id="JBBHLL010000062">
    <property type="protein sequence ID" value="KAK7821891.1"/>
    <property type="molecule type" value="Genomic_DNA"/>
</dbReference>
<evidence type="ECO:0000313" key="1">
    <source>
        <dbReference type="EMBL" id="KAK7821891.1"/>
    </source>
</evidence>
<dbReference type="Proteomes" id="UP001488838">
    <property type="component" value="Unassembled WGS sequence"/>
</dbReference>
<gene>
    <name evidence="1" type="ORF">U0070_004855</name>
</gene>
<evidence type="ECO:0000313" key="2">
    <source>
        <dbReference type="Proteomes" id="UP001488838"/>
    </source>
</evidence>
<sequence length="73" mass="8517">MNQQRKQQEKVLQVDCPVQSSSDKCLWKFPTAGDGKMVADLLKSRHPQVLNMYYAQHPEARCRESMKRPIQDL</sequence>
<keyword evidence="2" id="KW-1185">Reference proteome</keyword>
<organism evidence="1 2">
    <name type="scientific">Myodes glareolus</name>
    <name type="common">Bank vole</name>
    <name type="synonym">Clethrionomys glareolus</name>
    <dbReference type="NCBI Taxonomy" id="447135"/>
    <lineage>
        <taxon>Eukaryota</taxon>
        <taxon>Metazoa</taxon>
        <taxon>Chordata</taxon>
        <taxon>Craniata</taxon>
        <taxon>Vertebrata</taxon>
        <taxon>Euteleostomi</taxon>
        <taxon>Mammalia</taxon>
        <taxon>Eutheria</taxon>
        <taxon>Euarchontoglires</taxon>
        <taxon>Glires</taxon>
        <taxon>Rodentia</taxon>
        <taxon>Myomorpha</taxon>
        <taxon>Muroidea</taxon>
        <taxon>Cricetidae</taxon>
        <taxon>Arvicolinae</taxon>
        <taxon>Myodes</taxon>
    </lineage>
</organism>
<protein>
    <submittedName>
        <fullName evidence="1">Uncharacterized protein</fullName>
    </submittedName>
</protein>
<reference evidence="1 2" key="1">
    <citation type="journal article" date="2023" name="bioRxiv">
        <title>Conserved and derived expression patterns and positive selection on dental genes reveal complex evolutionary context of ever-growing rodent molars.</title>
        <authorList>
            <person name="Calamari Z.T."/>
            <person name="Song A."/>
            <person name="Cohen E."/>
            <person name="Akter M."/>
            <person name="Roy R.D."/>
            <person name="Hallikas O."/>
            <person name="Christensen M.M."/>
            <person name="Li P."/>
            <person name="Marangoni P."/>
            <person name="Jernvall J."/>
            <person name="Klein O.D."/>
        </authorList>
    </citation>
    <scope>NUCLEOTIDE SEQUENCE [LARGE SCALE GENOMIC DNA]</scope>
    <source>
        <strain evidence="1">V071</strain>
    </source>
</reference>
<comment type="caution">
    <text evidence="1">The sequence shown here is derived from an EMBL/GenBank/DDBJ whole genome shotgun (WGS) entry which is preliminary data.</text>
</comment>
<dbReference type="AlphaFoldDB" id="A0AAW0J6B0"/>